<dbReference type="Pfam" id="PF19739">
    <property type="entry name" value="DUF6228"/>
    <property type="match status" value="1"/>
</dbReference>
<proteinExistence type="predicted"/>
<organism evidence="1 2">
    <name type="scientific">Micromonospora coxensis</name>
    <dbReference type="NCBI Taxonomy" id="356852"/>
    <lineage>
        <taxon>Bacteria</taxon>
        <taxon>Bacillati</taxon>
        <taxon>Actinomycetota</taxon>
        <taxon>Actinomycetes</taxon>
        <taxon>Micromonosporales</taxon>
        <taxon>Micromonosporaceae</taxon>
        <taxon>Micromonospora</taxon>
    </lineage>
</organism>
<evidence type="ECO:0000313" key="2">
    <source>
        <dbReference type="Proteomes" id="UP000198215"/>
    </source>
</evidence>
<dbReference type="InterPro" id="IPR046196">
    <property type="entry name" value="DUF6228"/>
</dbReference>
<dbReference type="Proteomes" id="UP000198215">
    <property type="component" value="Chromosome I"/>
</dbReference>
<keyword evidence="2" id="KW-1185">Reference proteome</keyword>
<dbReference type="AlphaFoldDB" id="A0A1C5IQA3"/>
<reference evidence="2" key="1">
    <citation type="submission" date="2016-06" db="EMBL/GenBank/DDBJ databases">
        <authorList>
            <person name="Varghese N."/>
            <person name="Submissions Spin"/>
        </authorList>
    </citation>
    <scope>NUCLEOTIDE SEQUENCE [LARGE SCALE GENOMIC DNA]</scope>
    <source>
        <strain evidence="2">DSM 45161</strain>
    </source>
</reference>
<protein>
    <submittedName>
        <fullName evidence="1">Uncharacterized protein</fullName>
    </submittedName>
</protein>
<gene>
    <name evidence="1" type="ORF">GA0070614_3209</name>
</gene>
<accession>A0A1C5IQA3</accession>
<evidence type="ECO:0000313" key="1">
    <source>
        <dbReference type="EMBL" id="SCG60494.1"/>
    </source>
</evidence>
<name>A0A1C5IQA3_9ACTN</name>
<sequence length="169" mass="18577">MSGIASRRGIGSTGRRDLRWAAMSEPFVLRSELGTRWVLHAPLDPYGDGYVLMLSTELYGYGMAAATVVELDGIFVNPQAVRLPDFLTGLAVDWRGWEGVRYWASGQRQLVLEATHDGASHVSLGVTLRAADTDPTVAPWSATVVFVIEATRELARLARRLTDFLDAEQ</sequence>
<dbReference type="EMBL" id="LT607753">
    <property type="protein sequence ID" value="SCG60494.1"/>
    <property type="molecule type" value="Genomic_DNA"/>
</dbReference>